<proteinExistence type="predicted"/>
<dbReference type="Proteomes" id="UP000319449">
    <property type="component" value="Unassembled WGS sequence"/>
</dbReference>
<dbReference type="GO" id="GO:0051082">
    <property type="term" value="F:unfolded protein binding"/>
    <property type="evidence" value="ECO:0007669"/>
    <property type="project" value="InterPro"/>
</dbReference>
<name>A0A562VGL1_9BACT</name>
<sequence>MNIAEPYASLARLLDYPDGKERLTEDVAVVSAFLEKQKVDCALTSFAAFVAASPLATVQEAYVATFDFNPATAPYLGHHLFGDNQKKGGYMIGLKQEYARHGFTPTNNELPDHLSMVLAFLAHLAREKRDGTRQPFIVKSVLPGLERLSNVFADRRDCPWQPLVEAVRLLCAEDCKEVTPC</sequence>
<accession>A0A562VGL1</accession>
<dbReference type="RefSeq" id="WP_145024494.1">
    <property type="nucleotide sequence ID" value="NZ_VLLN01000023.1"/>
</dbReference>
<evidence type="ECO:0000313" key="3">
    <source>
        <dbReference type="Proteomes" id="UP000319449"/>
    </source>
</evidence>
<dbReference type="SUPFAM" id="SSF89155">
    <property type="entry name" value="TorD-like"/>
    <property type="match status" value="1"/>
</dbReference>
<protein>
    <submittedName>
        <fullName evidence="2">Respiratory nitrate reductase chaperone NarJ</fullName>
    </submittedName>
</protein>
<gene>
    <name evidence="2" type="ORF">JN12_03157</name>
</gene>
<organism evidence="2 3">
    <name type="scientific">Geobacter argillaceus</name>
    <dbReference type="NCBI Taxonomy" id="345631"/>
    <lineage>
        <taxon>Bacteria</taxon>
        <taxon>Pseudomonadati</taxon>
        <taxon>Thermodesulfobacteriota</taxon>
        <taxon>Desulfuromonadia</taxon>
        <taxon>Geobacterales</taxon>
        <taxon>Geobacteraceae</taxon>
        <taxon>Geobacter</taxon>
    </lineage>
</organism>
<dbReference type="NCBIfam" id="TIGR00684">
    <property type="entry name" value="narJ"/>
    <property type="match status" value="1"/>
</dbReference>
<reference evidence="2 3" key="1">
    <citation type="submission" date="2019-07" db="EMBL/GenBank/DDBJ databases">
        <title>Genomic Encyclopedia of Archaeal and Bacterial Type Strains, Phase II (KMG-II): from individual species to whole genera.</title>
        <authorList>
            <person name="Goeker M."/>
        </authorList>
    </citation>
    <scope>NUCLEOTIDE SEQUENCE [LARGE SCALE GENOMIC DNA]</scope>
    <source>
        <strain evidence="2 3">ATCC BAA-1139</strain>
    </source>
</reference>
<dbReference type="InterPro" id="IPR003765">
    <property type="entry name" value="NO3_reductase_chaperone_NarJ"/>
</dbReference>
<evidence type="ECO:0000313" key="2">
    <source>
        <dbReference type="EMBL" id="TWJ17045.1"/>
    </source>
</evidence>
<dbReference type="GO" id="GO:0051131">
    <property type="term" value="P:chaperone-mediated protein complex assembly"/>
    <property type="evidence" value="ECO:0007669"/>
    <property type="project" value="InterPro"/>
</dbReference>
<evidence type="ECO:0000256" key="1">
    <source>
        <dbReference type="ARBA" id="ARBA00023063"/>
    </source>
</evidence>
<dbReference type="InterPro" id="IPR020945">
    <property type="entry name" value="DMSO/NO3_reduct_chaperone"/>
</dbReference>
<dbReference type="EMBL" id="VLLN01000023">
    <property type="protein sequence ID" value="TWJ17045.1"/>
    <property type="molecule type" value="Genomic_DNA"/>
</dbReference>
<dbReference type="Pfam" id="PF02613">
    <property type="entry name" value="Nitrate_red_del"/>
    <property type="match status" value="1"/>
</dbReference>
<dbReference type="InterPro" id="IPR036411">
    <property type="entry name" value="TorD-like_sf"/>
</dbReference>
<dbReference type="GO" id="GO:0042128">
    <property type="term" value="P:nitrate assimilation"/>
    <property type="evidence" value="ECO:0007669"/>
    <property type="project" value="UniProtKB-KW"/>
</dbReference>
<keyword evidence="1" id="KW-0534">Nitrate assimilation</keyword>
<dbReference type="Gene3D" id="1.10.3480.10">
    <property type="entry name" value="TorD-like"/>
    <property type="match status" value="1"/>
</dbReference>
<dbReference type="GO" id="GO:0016530">
    <property type="term" value="F:metallochaperone activity"/>
    <property type="evidence" value="ECO:0007669"/>
    <property type="project" value="TreeGrafter"/>
</dbReference>
<dbReference type="AlphaFoldDB" id="A0A562VGL1"/>
<dbReference type="OrthoDB" id="8478585at2"/>
<dbReference type="PANTHER" id="PTHR43680">
    <property type="entry name" value="NITRATE REDUCTASE MOLYBDENUM COFACTOR ASSEMBLY CHAPERONE"/>
    <property type="match status" value="1"/>
</dbReference>
<comment type="caution">
    <text evidence="2">The sequence shown here is derived from an EMBL/GenBank/DDBJ whole genome shotgun (WGS) entry which is preliminary data.</text>
</comment>
<keyword evidence="3" id="KW-1185">Reference proteome</keyword>
<dbReference type="PANTHER" id="PTHR43680:SF2">
    <property type="entry name" value="NITRATE REDUCTASE MOLYBDENUM COFACTOR ASSEMBLY CHAPERONE NARJ"/>
    <property type="match status" value="1"/>
</dbReference>